<evidence type="ECO:0000313" key="2">
    <source>
        <dbReference type="EMBL" id="KAH0572433.1"/>
    </source>
</evidence>
<dbReference type="EMBL" id="KI546170">
    <property type="protein sequence ID" value="EST41488.1"/>
    <property type="molecule type" value="Genomic_DNA"/>
</dbReference>
<evidence type="ECO:0000313" key="1">
    <source>
        <dbReference type="EMBL" id="EST41488.1"/>
    </source>
</evidence>
<organism evidence="1">
    <name type="scientific">Spironucleus salmonicida</name>
    <dbReference type="NCBI Taxonomy" id="348837"/>
    <lineage>
        <taxon>Eukaryota</taxon>
        <taxon>Metamonada</taxon>
        <taxon>Diplomonadida</taxon>
        <taxon>Hexamitidae</taxon>
        <taxon>Hexamitinae</taxon>
        <taxon>Spironucleus</taxon>
    </lineage>
</organism>
<proteinExistence type="predicted"/>
<dbReference type="Proteomes" id="UP000018208">
    <property type="component" value="Unassembled WGS sequence"/>
</dbReference>
<name>V6LB66_9EUKA</name>
<dbReference type="EMBL" id="AUWU02000006">
    <property type="protein sequence ID" value="KAH0572433.1"/>
    <property type="molecule type" value="Genomic_DNA"/>
</dbReference>
<dbReference type="VEuPathDB" id="GiardiaDB:SS50377_26643"/>
<keyword evidence="3" id="KW-1185">Reference proteome</keyword>
<gene>
    <name evidence="1" type="ORF">SS50377_19215</name>
    <name evidence="2" type="ORF">SS50377_26643</name>
</gene>
<dbReference type="AlphaFoldDB" id="V6LB66"/>
<reference evidence="1 2" key="1">
    <citation type="journal article" date="2014" name="PLoS Genet.">
        <title>The Genome of Spironucleus salmonicida Highlights a Fish Pathogen Adapted to Fluctuating Environments.</title>
        <authorList>
            <person name="Xu F."/>
            <person name="Jerlstrom-Hultqvist J."/>
            <person name="Einarsson E."/>
            <person name="Astvaldsson A."/>
            <person name="Svard S.G."/>
            <person name="Andersson J.O."/>
        </authorList>
    </citation>
    <scope>NUCLEOTIDE SEQUENCE</scope>
    <source>
        <strain evidence="2">ATCC 50377</strain>
    </source>
</reference>
<sequence length="203" mass="23489">MGRQPPANHQLFHQHFSYLVQDRAGVQQKNLDPQTALQLFESLTTFKKSNFWPQLNDLIGVTGDWTVKHFTNCYRKYAYTGIMAQHSDEADQIVFNYCTDLFGSNINQAKVKTIVRQELAKYHIFPTSIDNYVYGAIRKFKANLLKPTQTIIPNIYELQNEEFTYNFDQSEEKTILASLGLINAFPSLQSINFSSIQDIGEFW</sequence>
<reference evidence="2" key="2">
    <citation type="submission" date="2020-12" db="EMBL/GenBank/DDBJ databases">
        <title>New Spironucleus salmonicida genome in near-complete chromosomes.</title>
        <authorList>
            <person name="Xu F."/>
            <person name="Kurt Z."/>
            <person name="Jimenez-Gonzalez A."/>
            <person name="Astvaldsson A."/>
            <person name="Andersson J.O."/>
            <person name="Svard S.G."/>
        </authorList>
    </citation>
    <scope>NUCLEOTIDE SEQUENCE</scope>
    <source>
        <strain evidence="2">ATCC 50377</strain>
    </source>
</reference>
<accession>V6LB66</accession>
<evidence type="ECO:0000313" key="3">
    <source>
        <dbReference type="Proteomes" id="UP000018208"/>
    </source>
</evidence>
<protein>
    <submittedName>
        <fullName evidence="1">Uncharacterized protein</fullName>
    </submittedName>
</protein>